<protein>
    <submittedName>
        <fullName evidence="2">GNAT family N-acetyltransferase</fullName>
    </submittedName>
</protein>
<dbReference type="InterPro" id="IPR025559">
    <property type="entry name" value="Eis_dom"/>
</dbReference>
<dbReference type="Gene3D" id="3.30.1050.10">
    <property type="entry name" value="SCP2 sterol-binding domain"/>
    <property type="match status" value="1"/>
</dbReference>
<dbReference type="InterPro" id="IPR036527">
    <property type="entry name" value="SCP2_sterol-bd_dom_sf"/>
</dbReference>
<comment type="caution">
    <text evidence="2">The sequence shown here is derived from an EMBL/GenBank/DDBJ whole genome shotgun (WGS) entry which is preliminary data.</text>
</comment>
<dbReference type="SUPFAM" id="SSF55729">
    <property type="entry name" value="Acyl-CoA N-acyltransferases (Nat)"/>
    <property type="match status" value="1"/>
</dbReference>
<dbReference type="Gene3D" id="3.40.630.30">
    <property type="match status" value="2"/>
</dbReference>
<dbReference type="GO" id="GO:0030649">
    <property type="term" value="P:aminoglycoside antibiotic catabolic process"/>
    <property type="evidence" value="ECO:0007669"/>
    <property type="project" value="TreeGrafter"/>
</dbReference>
<sequence length="391" mass="45241">MNIIQLTEAHFPEALRLSEYAFQYQVPEQERESRFERLNHLRIFGVVEDGEVAAKAHLIPFEIYLEGERLRMGGIGSVATYPEYRRQGYVKGLLTHLLAVMKEDGQTVSMLHPFSVSFYRKYGWELITDYCRSVYAKSDLVPLQPAPNGIIRRYSKANHSADLEQVYDQFARRHAGMLKRTTDRWLHAVYGNMFAAVYYDEGQKPQGYILYEVKESRMKVKEFVPLNGEARIGLWNFICQHDSMVEQVELWAAPDEPLNFALRNPRITRDATPLVMGRIVDAETFLARYPFQWQGMDEALILHIDDPHAEWNNISVSLQDGDMKVIARNARPDTIADHELRLSILALTTLLFGYRRPGELHQLGMLHGSEAAVAKLERLLPRLQPFFYDMF</sequence>
<dbReference type="CDD" id="cd04301">
    <property type="entry name" value="NAT_SF"/>
    <property type="match status" value="1"/>
</dbReference>
<dbReference type="Pfam" id="PF13530">
    <property type="entry name" value="SCP2_2"/>
    <property type="match status" value="1"/>
</dbReference>
<dbReference type="PROSITE" id="PS51186">
    <property type="entry name" value="GNAT"/>
    <property type="match status" value="1"/>
</dbReference>
<gene>
    <name evidence="2" type="ORF">DQX05_25325</name>
</gene>
<dbReference type="InterPro" id="IPR051554">
    <property type="entry name" value="Acetyltransferase_Eis"/>
</dbReference>
<organism evidence="2 3">
    <name type="scientific">Paenibacillus thiaminolyticus</name>
    <name type="common">Bacillus thiaminolyticus</name>
    <dbReference type="NCBI Taxonomy" id="49283"/>
    <lineage>
        <taxon>Bacteria</taxon>
        <taxon>Bacillati</taxon>
        <taxon>Bacillota</taxon>
        <taxon>Bacilli</taxon>
        <taxon>Bacillales</taxon>
        <taxon>Paenibacillaceae</taxon>
        <taxon>Paenibacillus</taxon>
    </lineage>
</organism>
<name>A0A3A3GWZ2_PANTH</name>
<dbReference type="Pfam" id="PF17668">
    <property type="entry name" value="Acetyltransf_17"/>
    <property type="match status" value="1"/>
</dbReference>
<dbReference type="InterPro" id="IPR016181">
    <property type="entry name" value="Acyl_CoA_acyltransferase"/>
</dbReference>
<dbReference type="EMBL" id="QYZD01000036">
    <property type="protein sequence ID" value="RJG20455.1"/>
    <property type="molecule type" value="Genomic_DNA"/>
</dbReference>
<evidence type="ECO:0000313" key="2">
    <source>
        <dbReference type="EMBL" id="RJG20455.1"/>
    </source>
</evidence>
<keyword evidence="2" id="KW-0808">Transferase</keyword>
<dbReference type="OrthoDB" id="9768284at2"/>
<feature type="domain" description="N-acetyltransferase" evidence="1">
    <location>
        <begin position="1"/>
        <end position="147"/>
    </location>
</feature>
<evidence type="ECO:0000313" key="3">
    <source>
        <dbReference type="Proteomes" id="UP000266177"/>
    </source>
</evidence>
<evidence type="ECO:0000259" key="1">
    <source>
        <dbReference type="PROSITE" id="PS51186"/>
    </source>
</evidence>
<dbReference type="Proteomes" id="UP000266177">
    <property type="component" value="Unassembled WGS sequence"/>
</dbReference>
<dbReference type="PANTHER" id="PTHR37817:SF1">
    <property type="entry name" value="N-ACETYLTRANSFERASE EIS"/>
    <property type="match status" value="1"/>
</dbReference>
<dbReference type="InterPro" id="IPR041380">
    <property type="entry name" value="Acetyltransf_17"/>
</dbReference>
<reference evidence="2 3" key="1">
    <citation type="submission" date="2018-09" db="EMBL/GenBank/DDBJ databases">
        <title>Paenibacillus SK2017-BO5.</title>
        <authorList>
            <person name="Piskunova J.V."/>
            <person name="Dubiley S.A."/>
            <person name="Severinov K.V."/>
        </authorList>
    </citation>
    <scope>NUCLEOTIDE SEQUENCE [LARGE SCALE GENOMIC DNA]</scope>
    <source>
        <strain evidence="2 3">BO5</strain>
    </source>
</reference>
<dbReference type="AlphaFoldDB" id="A0A3A3GWZ2"/>
<dbReference type="Pfam" id="PF13527">
    <property type="entry name" value="Acetyltransf_9"/>
    <property type="match status" value="1"/>
</dbReference>
<dbReference type="GO" id="GO:0034069">
    <property type="term" value="F:aminoglycoside N-acetyltransferase activity"/>
    <property type="evidence" value="ECO:0007669"/>
    <property type="project" value="TreeGrafter"/>
</dbReference>
<dbReference type="PANTHER" id="PTHR37817">
    <property type="entry name" value="N-ACETYLTRANSFERASE EIS"/>
    <property type="match status" value="1"/>
</dbReference>
<accession>A0A3A3GWZ2</accession>
<dbReference type="RefSeq" id="WP_119796120.1">
    <property type="nucleotide sequence ID" value="NZ_QYZD01000036.1"/>
</dbReference>
<proteinExistence type="predicted"/>
<dbReference type="InterPro" id="IPR000182">
    <property type="entry name" value="GNAT_dom"/>
</dbReference>
<dbReference type="SUPFAM" id="SSF55718">
    <property type="entry name" value="SCP-like"/>
    <property type="match status" value="1"/>
</dbReference>